<dbReference type="InterPro" id="IPR006224">
    <property type="entry name" value="PsdUridine_synth_RluA-like_CS"/>
</dbReference>
<dbReference type="InterPro" id="IPR020103">
    <property type="entry name" value="PsdUridine_synth_cat_dom_sf"/>
</dbReference>
<name>A0A328BY79_9PAST</name>
<evidence type="ECO:0000313" key="3">
    <source>
        <dbReference type="EMBL" id="RAL19143.1"/>
    </source>
</evidence>
<evidence type="ECO:0000256" key="1">
    <source>
        <dbReference type="ARBA" id="ARBA00010876"/>
    </source>
</evidence>
<feature type="domain" description="Pseudouridine synthase RsuA/RluA-like" evidence="2">
    <location>
        <begin position="12"/>
        <end position="155"/>
    </location>
</feature>
<dbReference type="EMBL" id="PTPX01000008">
    <property type="protein sequence ID" value="RAL19143.1"/>
    <property type="molecule type" value="Genomic_DNA"/>
</dbReference>
<dbReference type="Proteomes" id="UP000248689">
    <property type="component" value="Unassembled WGS sequence"/>
</dbReference>
<proteinExistence type="inferred from homology"/>
<evidence type="ECO:0000259" key="2">
    <source>
        <dbReference type="Pfam" id="PF00849"/>
    </source>
</evidence>
<dbReference type="GO" id="GO:0140098">
    <property type="term" value="F:catalytic activity, acting on RNA"/>
    <property type="evidence" value="ECO:0007669"/>
    <property type="project" value="UniProtKB-ARBA"/>
</dbReference>
<dbReference type="AlphaFoldDB" id="A0A328BY79"/>
<accession>A0A328BY79</accession>
<dbReference type="PANTHER" id="PTHR21600">
    <property type="entry name" value="MITOCHONDRIAL RNA PSEUDOURIDINE SYNTHASE"/>
    <property type="match status" value="1"/>
</dbReference>
<dbReference type="NCBIfam" id="TIGR01621">
    <property type="entry name" value="RluA-like"/>
    <property type="match status" value="1"/>
</dbReference>
<dbReference type="PROSITE" id="PS01129">
    <property type="entry name" value="PSI_RLU"/>
    <property type="match status" value="1"/>
</dbReference>
<dbReference type="Gene3D" id="3.30.2350.10">
    <property type="entry name" value="Pseudouridine synthase"/>
    <property type="match status" value="1"/>
</dbReference>
<dbReference type="InterPro" id="IPR006145">
    <property type="entry name" value="PsdUridine_synth_RsuA/RluA"/>
</dbReference>
<dbReference type="CDD" id="cd02869">
    <property type="entry name" value="PseudoU_synth_RluA_like"/>
    <property type="match status" value="1"/>
</dbReference>
<dbReference type="RefSeq" id="WP_111749641.1">
    <property type="nucleotide sequence ID" value="NZ_PTPX01000008.1"/>
</dbReference>
<dbReference type="GO" id="GO:0000455">
    <property type="term" value="P:enzyme-directed rRNA pseudouridine synthesis"/>
    <property type="evidence" value="ECO:0007669"/>
    <property type="project" value="TreeGrafter"/>
</dbReference>
<dbReference type="Pfam" id="PF00849">
    <property type="entry name" value="PseudoU_synth_2"/>
    <property type="match status" value="1"/>
</dbReference>
<dbReference type="InterPro" id="IPR006508">
    <property type="entry name" value="PsdUridine_synth_RluA-like"/>
</dbReference>
<dbReference type="PANTHER" id="PTHR21600:SF87">
    <property type="entry name" value="RNA PSEUDOURIDYLATE SYNTHASE DOMAIN-CONTAINING PROTEIN 1"/>
    <property type="match status" value="1"/>
</dbReference>
<organism evidence="3 4">
    <name type="scientific">Glaesserella australis</name>
    <dbReference type="NCBI Taxonomy" id="2094024"/>
    <lineage>
        <taxon>Bacteria</taxon>
        <taxon>Pseudomonadati</taxon>
        <taxon>Pseudomonadota</taxon>
        <taxon>Gammaproteobacteria</taxon>
        <taxon>Pasteurellales</taxon>
        <taxon>Pasteurellaceae</taxon>
        <taxon>Glaesserella</taxon>
    </lineage>
</organism>
<dbReference type="GO" id="GO:0009982">
    <property type="term" value="F:pseudouridine synthase activity"/>
    <property type="evidence" value="ECO:0007669"/>
    <property type="project" value="InterPro"/>
</dbReference>
<dbReference type="OrthoDB" id="9807829at2"/>
<gene>
    <name evidence="3" type="ORF">C5N92_04320</name>
</gene>
<evidence type="ECO:0000313" key="4">
    <source>
        <dbReference type="Proteomes" id="UP000248689"/>
    </source>
</evidence>
<comment type="caution">
    <text evidence="3">The sequence shown here is derived from an EMBL/GenBank/DDBJ whole genome shotgun (WGS) entry which is preliminary data.</text>
</comment>
<dbReference type="SUPFAM" id="SSF55120">
    <property type="entry name" value="Pseudouridine synthase"/>
    <property type="match status" value="1"/>
</dbReference>
<keyword evidence="4" id="KW-1185">Reference proteome</keyword>
<comment type="similarity">
    <text evidence="1">Belongs to the pseudouridine synthase RluA family.</text>
</comment>
<protein>
    <submittedName>
        <fullName evidence="3">TIGR01621 family pseudouridine synthase</fullName>
    </submittedName>
</protein>
<dbReference type="GO" id="GO:0003723">
    <property type="term" value="F:RNA binding"/>
    <property type="evidence" value="ECO:0007669"/>
    <property type="project" value="InterPro"/>
</dbReference>
<dbReference type="InterPro" id="IPR050188">
    <property type="entry name" value="RluA_PseudoU_synthase"/>
</dbReference>
<reference evidence="4" key="1">
    <citation type="submission" date="2018-02" db="EMBL/GenBank/DDBJ databases">
        <title>Glaesserella australis sp. nov., isolated from the lungs of pigs.</title>
        <authorList>
            <person name="Turni C."/>
            <person name="Christensen H."/>
        </authorList>
    </citation>
    <scope>NUCLEOTIDE SEQUENCE [LARGE SCALE GENOMIC DNA]</scope>
    <source>
        <strain evidence="4">HS4635</strain>
    </source>
</reference>
<sequence>MTNFTLCYQHTDFVIIDKPAGISVHKDDESIGFTQQVAKQLGVEQVWLAHRLDKGTSGLLILALNKVAAVRFYDLFANHQIQKTYWALSNHKPKKKQGKIVGDMQKTRNGCWKLTHTKENPAITHFSSQSISPNLRLFELKPKTGKTHQLRVAMKSLGSPILGDDRYGGDQADRLYLHAYQLEFCYQGETIKVSILPHGEYWHSFSKQSEMGEV</sequence>